<dbReference type="PROSITE" id="PS51257">
    <property type="entry name" value="PROKAR_LIPOPROTEIN"/>
    <property type="match status" value="1"/>
</dbReference>
<dbReference type="AlphaFoldDB" id="H6L2V5"/>
<reference evidence="2 3" key="1">
    <citation type="journal article" date="2012" name="Stand. Genomic Sci.">
        <title>Complete genome sequencing and analysis of Saprospira grandis str. Lewin, a predatory marine bacterium.</title>
        <authorList>
            <person name="Saw J.H."/>
            <person name="Yuryev A."/>
            <person name="Kanbe M."/>
            <person name="Hou S."/>
            <person name="Young A.G."/>
            <person name="Aizawa S."/>
            <person name="Alam M."/>
        </authorList>
    </citation>
    <scope>NUCLEOTIDE SEQUENCE [LARGE SCALE GENOMIC DNA]</scope>
    <source>
        <strain evidence="2 3">Lewin</strain>
    </source>
</reference>
<dbReference type="EMBL" id="CP002831">
    <property type="protein sequence ID" value="AFC23682.1"/>
    <property type="molecule type" value="Genomic_DNA"/>
</dbReference>
<dbReference type="HOGENOM" id="CLU_849640_0_0_10"/>
<dbReference type="OrthoDB" id="1448847at2"/>
<evidence type="ECO:0008006" key="4">
    <source>
        <dbReference type="Google" id="ProtNLM"/>
    </source>
</evidence>
<name>H6L2V5_SAPGL</name>
<gene>
    <name evidence="2" type="ordered locus">SGRA_0946</name>
</gene>
<evidence type="ECO:0000313" key="2">
    <source>
        <dbReference type="EMBL" id="AFC23682.1"/>
    </source>
</evidence>
<evidence type="ECO:0000313" key="3">
    <source>
        <dbReference type="Proteomes" id="UP000007519"/>
    </source>
</evidence>
<dbReference type="KEGG" id="sgn:SGRA_0946"/>
<dbReference type="Proteomes" id="UP000007519">
    <property type="component" value="Chromosome"/>
</dbReference>
<dbReference type="RefSeq" id="WP_015691332.1">
    <property type="nucleotide sequence ID" value="NC_016940.1"/>
</dbReference>
<evidence type="ECO:0000256" key="1">
    <source>
        <dbReference type="SAM" id="SignalP"/>
    </source>
</evidence>
<protein>
    <recommendedName>
        <fullName evidence="4">Lipoprotein</fullName>
    </recommendedName>
</protein>
<dbReference type="STRING" id="984262.SGRA_0946"/>
<organism evidence="2 3">
    <name type="scientific">Saprospira grandis (strain Lewin)</name>
    <dbReference type="NCBI Taxonomy" id="984262"/>
    <lineage>
        <taxon>Bacteria</taxon>
        <taxon>Pseudomonadati</taxon>
        <taxon>Bacteroidota</taxon>
        <taxon>Saprospiria</taxon>
        <taxon>Saprospirales</taxon>
        <taxon>Saprospiraceae</taxon>
        <taxon>Saprospira</taxon>
    </lineage>
</organism>
<accession>H6L2V5</accession>
<proteinExistence type="predicted"/>
<sequence>MQKLSLLFILCLAYACQSAPPQPQLDQNLAHHLRSIEMPERVLEIDLNGDGQKEKLALYANQEGLYWETLSGQRFDLPLEGPAESLLLWKNLGDLDGDGGEELAYVPNYEDNSSINHVQIVSWKKGWKMPFRFEIREDQIKEDRPFVWAKGKDRFLFRFVNEEGLEEYQEAILDQTNAPDKSLPLEKRFVCNGDMVRLPAFSFKLKLTAGAQKILDESPEELVLSILLHNEASLPLAADMQKYWDEDMEYLLLLQKEMQQKSTAFLVDDLELPRAALEACKNLDMQLEINIYTARKTSENNLLSIDPLFDGLLKLRTKKIILKGRVI</sequence>
<feature type="signal peptide" evidence="1">
    <location>
        <begin position="1"/>
        <end position="18"/>
    </location>
</feature>
<keyword evidence="3" id="KW-1185">Reference proteome</keyword>
<feature type="chain" id="PRO_5003603840" description="Lipoprotein" evidence="1">
    <location>
        <begin position="19"/>
        <end position="327"/>
    </location>
</feature>
<keyword evidence="1" id="KW-0732">Signal</keyword>